<keyword evidence="2" id="KW-1185">Reference proteome</keyword>
<name>A0AAD4XA75_9MAGN</name>
<protein>
    <submittedName>
        <fullName evidence="1">Uncharacterized protein</fullName>
    </submittedName>
</protein>
<accession>A0AAD4XA75</accession>
<gene>
    <name evidence="1" type="ORF">MKW98_005976</name>
</gene>
<dbReference type="EMBL" id="JAJJMB010013545">
    <property type="protein sequence ID" value="KAI3867599.1"/>
    <property type="molecule type" value="Genomic_DNA"/>
</dbReference>
<comment type="caution">
    <text evidence="1">The sequence shown here is derived from an EMBL/GenBank/DDBJ whole genome shotgun (WGS) entry which is preliminary data.</text>
</comment>
<reference evidence="1" key="1">
    <citation type="submission" date="2022-04" db="EMBL/GenBank/DDBJ databases">
        <title>A functionally conserved STORR gene fusion in Papaver species that diverged 16.8 million years ago.</title>
        <authorList>
            <person name="Catania T."/>
        </authorList>
    </citation>
    <scope>NUCLEOTIDE SEQUENCE</scope>
    <source>
        <strain evidence="1">S-188037</strain>
    </source>
</reference>
<evidence type="ECO:0000313" key="2">
    <source>
        <dbReference type="Proteomes" id="UP001202328"/>
    </source>
</evidence>
<organism evidence="1 2">
    <name type="scientific">Papaver atlanticum</name>
    <dbReference type="NCBI Taxonomy" id="357466"/>
    <lineage>
        <taxon>Eukaryota</taxon>
        <taxon>Viridiplantae</taxon>
        <taxon>Streptophyta</taxon>
        <taxon>Embryophyta</taxon>
        <taxon>Tracheophyta</taxon>
        <taxon>Spermatophyta</taxon>
        <taxon>Magnoliopsida</taxon>
        <taxon>Ranunculales</taxon>
        <taxon>Papaveraceae</taxon>
        <taxon>Papaveroideae</taxon>
        <taxon>Papaver</taxon>
    </lineage>
</organism>
<evidence type="ECO:0000313" key="1">
    <source>
        <dbReference type="EMBL" id="KAI3867599.1"/>
    </source>
</evidence>
<feature type="non-terminal residue" evidence="1">
    <location>
        <position position="58"/>
    </location>
</feature>
<dbReference type="Proteomes" id="UP001202328">
    <property type="component" value="Unassembled WGS sequence"/>
</dbReference>
<proteinExistence type="predicted"/>
<sequence>MVVTLLQVQVKGVPVCLRQMVIILQAMLMGIRMGEMDCMRLFIKQTVNLKIPRKVGLM</sequence>
<dbReference type="AlphaFoldDB" id="A0AAD4XA75"/>